<gene>
    <name evidence="2" type="ORF">SHKM778_52360</name>
</gene>
<organism evidence="2">
    <name type="scientific">Streptomyces haneummycinicus</name>
    <dbReference type="NCBI Taxonomy" id="3074435"/>
    <lineage>
        <taxon>Bacteria</taxon>
        <taxon>Bacillati</taxon>
        <taxon>Actinomycetota</taxon>
        <taxon>Actinomycetes</taxon>
        <taxon>Kitasatosporales</taxon>
        <taxon>Streptomycetaceae</taxon>
        <taxon>Streptomyces</taxon>
    </lineage>
</organism>
<feature type="region of interest" description="Disordered" evidence="1">
    <location>
        <begin position="43"/>
        <end position="81"/>
    </location>
</feature>
<evidence type="ECO:0000313" key="2">
    <source>
        <dbReference type="EMBL" id="BFO18848.1"/>
    </source>
</evidence>
<name>A0AAT9HNE4_9ACTN</name>
<proteinExistence type="predicted"/>
<feature type="compositionally biased region" description="Pro residues" evidence="1">
    <location>
        <begin position="45"/>
        <end position="54"/>
    </location>
</feature>
<reference evidence="2" key="1">
    <citation type="submission" date="2024-06" db="EMBL/GenBank/DDBJ databases">
        <authorList>
            <consortium name="consrtm"/>
            <person name="Uemura M."/>
            <person name="Terahara T."/>
        </authorList>
    </citation>
    <scope>NUCLEOTIDE SEQUENCE</scope>
    <source>
        <strain evidence="2">KM77-8</strain>
    </source>
</reference>
<sequence length="81" mass="8502">MWNEPYADRMLEVYEDAPGDPDVATLCADALMNLTPGSCGTCAPAAPPTAPAPWRPRRSSTARSPPRRAPGTPASSICTST</sequence>
<feature type="compositionally biased region" description="Low complexity" evidence="1">
    <location>
        <begin position="61"/>
        <end position="81"/>
    </location>
</feature>
<accession>A0AAT9HNE4</accession>
<evidence type="ECO:0000256" key="1">
    <source>
        <dbReference type="SAM" id="MobiDB-lite"/>
    </source>
</evidence>
<dbReference type="AlphaFoldDB" id="A0AAT9HNE4"/>
<reference evidence="2" key="2">
    <citation type="submission" date="2024-07" db="EMBL/GenBank/DDBJ databases">
        <title>Streptomyces haneummycinica sp. nov., a new antibiotic-producing actinobacterium isolated from marine sediment.</title>
        <authorList>
            <person name="Uemura M."/>
            <person name="Hamada M."/>
            <person name="Hirano S."/>
            <person name="Kobayashi K."/>
            <person name="Ohshiro T."/>
            <person name="Kobayashi T."/>
            <person name="Terahara T."/>
        </authorList>
    </citation>
    <scope>NUCLEOTIDE SEQUENCE</scope>
    <source>
        <strain evidence="2">KM77-8</strain>
    </source>
</reference>
<protein>
    <submittedName>
        <fullName evidence="2">Uncharacterized protein</fullName>
    </submittedName>
</protein>
<dbReference type="EMBL" id="AP035768">
    <property type="protein sequence ID" value="BFO18848.1"/>
    <property type="molecule type" value="Genomic_DNA"/>
</dbReference>